<dbReference type="Proteomes" id="UP000800984">
    <property type="component" value="Unassembled WGS sequence"/>
</dbReference>
<accession>A0ABX0I7D8</accession>
<evidence type="ECO:0000313" key="3">
    <source>
        <dbReference type="Proteomes" id="UP000800984"/>
    </source>
</evidence>
<proteinExistence type="predicted"/>
<protein>
    <recommendedName>
        <fullName evidence="4">VWA domain-containing protein</fullName>
    </recommendedName>
</protein>
<evidence type="ECO:0000313" key="2">
    <source>
        <dbReference type="EMBL" id="NHM02098.1"/>
    </source>
</evidence>
<reference evidence="2 3" key="1">
    <citation type="submission" date="2020-02" db="EMBL/GenBank/DDBJ databases">
        <authorList>
            <person name="Chen W.-M."/>
        </authorList>
    </citation>
    <scope>NUCLEOTIDE SEQUENCE [LARGE SCALE GENOMIC DNA]</scope>
    <source>
        <strain evidence="2 3">KDG-16</strain>
    </source>
</reference>
<evidence type="ECO:0000256" key="1">
    <source>
        <dbReference type="SAM" id="Phobius"/>
    </source>
</evidence>
<name>A0ABX0I7D8_9FLAO</name>
<dbReference type="PANTHER" id="PTHR37947">
    <property type="entry name" value="BLL2462 PROTEIN"/>
    <property type="match status" value="1"/>
</dbReference>
<keyword evidence="1" id="KW-1133">Transmembrane helix</keyword>
<dbReference type="InterPro" id="IPR029062">
    <property type="entry name" value="Class_I_gatase-like"/>
</dbReference>
<organism evidence="2 3">
    <name type="scientific">Flavobacterium difficile</name>
    <dbReference type="NCBI Taxonomy" id="2709659"/>
    <lineage>
        <taxon>Bacteria</taxon>
        <taxon>Pseudomonadati</taxon>
        <taxon>Bacteroidota</taxon>
        <taxon>Flavobacteriia</taxon>
        <taxon>Flavobacteriales</taxon>
        <taxon>Flavobacteriaceae</taxon>
        <taxon>Flavobacterium</taxon>
    </lineage>
</organism>
<dbReference type="EMBL" id="JAAJBT010000004">
    <property type="protein sequence ID" value="NHM02098.1"/>
    <property type="molecule type" value="Genomic_DNA"/>
</dbReference>
<keyword evidence="1" id="KW-0812">Transmembrane</keyword>
<dbReference type="RefSeq" id="WP_166077194.1">
    <property type="nucleotide sequence ID" value="NZ_JAAJBT010000004.1"/>
</dbReference>
<gene>
    <name evidence="2" type="ORF">G4D72_08240</name>
</gene>
<feature type="transmembrane region" description="Helical" evidence="1">
    <location>
        <begin position="6"/>
        <end position="25"/>
    </location>
</feature>
<dbReference type="Gene3D" id="3.40.50.880">
    <property type="match status" value="1"/>
</dbReference>
<keyword evidence="1" id="KW-0472">Membrane</keyword>
<dbReference type="PANTHER" id="PTHR37947:SF1">
    <property type="entry name" value="BLL2462 PROTEIN"/>
    <property type="match status" value="1"/>
</dbReference>
<sequence length="675" mass="76672">MTTSTILLILLSVIISGAVAFYHYLFKADTQNKINWVLAFLRFISVFSLLLLLINPVISRKTIETNKIPLAIVADNSRSISELKANDLEKELFEKLTTNADLKEKFEIQTSTFDQEFFVGKPLDFNGNQSNIDNVATSLKQLNKNTFYPIVLLTDGNQTIGNDYVYSFQETATVFPVVLGDTTSTFDLKINQLNANKYAFLKNKFPVEVFLQYNGNKAVSANFSIEKNGKKISSQALNFDKKNKVQSVQILLEADRVGLQKYKAVISSTAKEKNTYNNIKNFAVEVIDQRKEIAIISDIAHPDLGALKRAIESNAQRKVTFFKTNLISDLKKYNLLVLYQPTASFRKVFEANNKLKINTFIITGMATDFNLLNQMQSDLSFKLTNKKEDFTSSFVSGFNLFAQNDIQFDQLPPLENPFGKITEKGSLNTLLTAKVNGIEVGNPLLTFSEKGTSRSAYLLGENSWKWRMETHVIHQSYEKYDQFIDKIIQYLSTNSAKKSLLVEHESFYNSGETIEIFAQYFNKSYELEENANLSINLTNKNTKSTKNYNFSKANNGYQAIFDGLEPGNYVFQVKESSNNASYNGSFEVLDFDVEKQFVNPDVSKLQQLANQNKGEVIHPNQIDKLIQKLLEKDTYLPVEKSLIKNSPLIDWILLLILLAVSLATEWFTRKYNGLL</sequence>
<evidence type="ECO:0008006" key="4">
    <source>
        <dbReference type="Google" id="ProtNLM"/>
    </source>
</evidence>
<keyword evidence="3" id="KW-1185">Reference proteome</keyword>
<feature type="transmembrane region" description="Helical" evidence="1">
    <location>
        <begin position="37"/>
        <end position="58"/>
    </location>
</feature>
<comment type="caution">
    <text evidence="2">The sequence shown here is derived from an EMBL/GenBank/DDBJ whole genome shotgun (WGS) entry which is preliminary data.</text>
</comment>